<comment type="caution">
    <text evidence="1">The sequence shown here is derived from an EMBL/GenBank/DDBJ whole genome shotgun (WGS) entry which is preliminary data.</text>
</comment>
<dbReference type="AlphaFoldDB" id="A0A6C8H5N9"/>
<protein>
    <submittedName>
        <fullName evidence="1">Uncharacterized protein</fullName>
    </submittedName>
</protein>
<name>A0A6C8H5N9_SALET</name>
<dbReference type="EMBL" id="AFCV01000279">
    <property type="protein sequence ID" value="EHC94806.1"/>
    <property type="molecule type" value="Genomic_DNA"/>
</dbReference>
<evidence type="ECO:0000313" key="1">
    <source>
        <dbReference type="EMBL" id="EHC94806.1"/>
    </source>
</evidence>
<gene>
    <name evidence="1" type="ORF">LTSEUGA_1100</name>
</gene>
<proteinExistence type="predicted"/>
<evidence type="ECO:0000313" key="2">
    <source>
        <dbReference type="Proteomes" id="UP000003915"/>
    </source>
</evidence>
<reference evidence="1 2" key="1">
    <citation type="journal article" date="2011" name="BMC Genomics">
        <title>Genome sequencing reveals diversification of virulence factor content and possible host adaptation in distinct subpopulations of Salmonella enterica.</title>
        <authorList>
            <person name="den Bakker H.C."/>
            <person name="Moreno Switt A.I."/>
            <person name="Govoni G."/>
            <person name="Cummings C.A."/>
            <person name="Ranieri M.L."/>
            <person name="Degoricija L."/>
            <person name="Hoelzer K."/>
            <person name="Rodriguez-Rivera L.D."/>
            <person name="Brown S."/>
            <person name="Bolchacova E."/>
            <person name="Furtado M.R."/>
            <person name="Wiedmann M."/>
        </authorList>
    </citation>
    <scope>NUCLEOTIDE SEQUENCE [LARGE SCALE GENOMIC DNA]</scope>
    <source>
        <strain evidence="1 2">R8-3404</strain>
    </source>
</reference>
<accession>A0A6C8H5N9</accession>
<sequence>MLDYPRPIVEHKQARIATLSAYEAARKGA</sequence>
<dbReference type="Proteomes" id="UP000003915">
    <property type="component" value="Unassembled WGS sequence"/>
</dbReference>
<organism evidence="1 2">
    <name type="scientific">Salmonella enterica subsp. enterica serovar Uganda str. R8-3404</name>
    <dbReference type="NCBI Taxonomy" id="913083"/>
    <lineage>
        <taxon>Bacteria</taxon>
        <taxon>Pseudomonadati</taxon>
        <taxon>Pseudomonadota</taxon>
        <taxon>Gammaproteobacteria</taxon>
        <taxon>Enterobacterales</taxon>
        <taxon>Enterobacteriaceae</taxon>
        <taxon>Salmonella</taxon>
    </lineage>
</organism>